<reference evidence="9" key="3">
    <citation type="submission" date="2022-01" db="EMBL/GenBank/DDBJ databases">
        <authorList>
            <person name="Rubenstein D.R."/>
        </authorList>
    </citation>
    <scope>NUCLEOTIDE SEQUENCE</scope>
    <source>
        <strain evidence="9">SS15</strain>
        <tissue evidence="9">Liver</tissue>
    </source>
</reference>
<comment type="caution">
    <text evidence="8">The sequence shown here is derived from an EMBL/GenBank/DDBJ whole genome shotgun (WGS) entry which is preliminary data.</text>
</comment>
<comment type="subcellular location">
    <subcellularLocation>
        <location evidence="1">Secreted</location>
    </subcellularLocation>
</comment>
<proteinExistence type="inferred from homology"/>
<reference evidence="8" key="1">
    <citation type="submission" date="2020-10" db="EMBL/GenBank/DDBJ databases">
        <title>Feather gene expression reveals the developmental basis of iridescence in African starlings.</title>
        <authorList>
            <person name="Rubenstein D.R."/>
        </authorList>
    </citation>
    <scope>NUCLEOTIDE SEQUENCE</scope>
    <source>
        <strain evidence="8">SS15</strain>
        <tissue evidence="8">Liver</tissue>
    </source>
</reference>
<feature type="compositionally biased region" description="Polar residues" evidence="6">
    <location>
        <begin position="105"/>
        <end position="115"/>
    </location>
</feature>
<feature type="compositionally biased region" description="Polar residues" evidence="6">
    <location>
        <begin position="76"/>
        <end position="90"/>
    </location>
</feature>
<feature type="signal peptide" evidence="7">
    <location>
        <begin position="1"/>
        <end position="24"/>
    </location>
</feature>
<evidence type="ECO:0000256" key="7">
    <source>
        <dbReference type="SAM" id="SignalP"/>
    </source>
</evidence>
<dbReference type="Proteomes" id="UP000618051">
    <property type="component" value="Unassembled WGS sequence"/>
</dbReference>
<keyword evidence="4" id="KW-0165">Cleavage on pair of basic residues</keyword>
<evidence type="ECO:0000256" key="6">
    <source>
        <dbReference type="SAM" id="MobiDB-lite"/>
    </source>
</evidence>
<feature type="region of interest" description="Disordered" evidence="6">
    <location>
        <begin position="268"/>
        <end position="295"/>
    </location>
</feature>
<evidence type="ECO:0000256" key="5">
    <source>
        <dbReference type="ARBA" id="ARBA00022702"/>
    </source>
</evidence>
<name>A0A835NUX7_9PASS</name>
<dbReference type="InterPro" id="IPR001415">
    <property type="entry name" value="PTH/PTH-rel"/>
</dbReference>
<feature type="compositionally biased region" description="Basic residues" evidence="6">
    <location>
        <begin position="122"/>
        <end position="132"/>
    </location>
</feature>
<keyword evidence="5" id="KW-0372">Hormone</keyword>
<evidence type="ECO:0000313" key="10">
    <source>
        <dbReference type="Proteomes" id="UP000618051"/>
    </source>
</evidence>
<feature type="region of interest" description="Disordered" evidence="6">
    <location>
        <begin position="335"/>
        <end position="355"/>
    </location>
</feature>
<accession>A0A835NUX7</accession>
<keyword evidence="3" id="KW-0964">Secreted</keyword>
<dbReference type="EMBL" id="JADDUC010000037">
    <property type="protein sequence ID" value="KAG0122304.1"/>
    <property type="molecule type" value="Genomic_DNA"/>
</dbReference>
<feature type="region of interest" description="Disordered" evidence="6">
    <location>
        <begin position="75"/>
        <end position="147"/>
    </location>
</feature>
<evidence type="ECO:0000256" key="4">
    <source>
        <dbReference type="ARBA" id="ARBA00022685"/>
    </source>
</evidence>
<dbReference type="PANTHER" id="PTHR17223">
    <property type="entry name" value="PARATHYROID HORMONE-RELATED"/>
    <property type="match status" value="1"/>
</dbReference>
<dbReference type="GO" id="GO:0005179">
    <property type="term" value="F:hormone activity"/>
    <property type="evidence" value="ECO:0007669"/>
    <property type="project" value="UniProtKB-KW"/>
</dbReference>
<comment type="similarity">
    <text evidence="2">Belongs to the parathyroid hormone family.</text>
</comment>
<reference evidence="9 10" key="2">
    <citation type="journal article" date="2021" name="J. Hered.">
        <title>Feather Gene Expression Elucidates the Developmental Basis of Plumage Iridescence in African Starlings.</title>
        <authorList>
            <person name="Rubenstein D.R."/>
            <person name="Corvelo A."/>
            <person name="MacManes M.D."/>
            <person name="Maia R."/>
            <person name="Narzisi G."/>
            <person name="Rousaki A."/>
            <person name="Vandenabeele P."/>
            <person name="Shawkey M.D."/>
            <person name="Solomon J."/>
        </authorList>
    </citation>
    <scope>NUCLEOTIDE SEQUENCE [LARGE SCALE GENOMIC DNA]</scope>
    <source>
        <strain evidence="9">SS15</strain>
    </source>
</reference>
<dbReference type="InterPro" id="IPR003626">
    <property type="entry name" value="PTH-rel"/>
</dbReference>
<keyword evidence="10" id="KW-1185">Reference proteome</keyword>
<dbReference type="EMBL" id="JADDUC020000005">
    <property type="protein sequence ID" value="KAI1238893.1"/>
    <property type="molecule type" value="Genomic_DNA"/>
</dbReference>
<evidence type="ECO:0000313" key="9">
    <source>
        <dbReference type="EMBL" id="KAI1238893.1"/>
    </source>
</evidence>
<feature type="compositionally biased region" description="Polar residues" evidence="6">
    <location>
        <begin position="220"/>
        <end position="235"/>
    </location>
</feature>
<dbReference type="PROSITE" id="PS00335">
    <property type="entry name" value="PARATHYROID"/>
    <property type="match status" value="1"/>
</dbReference>
<feature type="region of interest" description="Disordered" evidence="6">
    <location>
        <begin position="219"/>
        <end position="256"/>
    </location>
</feature>
<dbReference type="PANTHER" id="PTHR17223:SF0">
    <property type="entry name" value="PARATHYROID HORMONE-RELATED PROTEIN"/>
    <property type="match status" value="1"/>
</dbReference>
<dbReference type="AlphaFoldDB" id="A0A835NUX7"/>
<feature type="chain" id="PRO_5033024311" evidence="7">
    <location>
        <begin position="25"/>
        <end position="355"/>
    </location>
</feature>
<evidence type="ECO:0000313" key="8">
    <source>
        <dbReference type="EMBL" id="KAG0122304.1"/>
    </source>
</evidence>
<feature type="compositionally biased region" description="Basic and acidic residues" evidence="6">
    <location>
        <begin position="268"/>
        <end position="293"/>
    </location>
</feature>
<evidence type="ECO:0000256" key="3">
    <source>
        <dbReference type="ARBA" id="ARBA00022525"/>
    </source>
</evidence>
<dbReference type="Pfam" id="PF01279">
    <property type="entry name" value="Parathyroid"/>
    <property type="match status" value="1"/>
</dbReference>
<sequence length="355" mass="40277">MFAKLFQQWSFAVFLLSYSVPSYGRSVEGISRRLKRAVSEHQLLHDKGKSIQDLRRRIFLQNLIEGVNTAEIRATSEVSPNPKPATNTKNYPVRCGSEDEGRYLTQETNKSQTYKEQPLKASGKKKKAKPGKRKEQEKKKRRTRSAWLNSGMYGDVVTESPLLDISVTTHNHTLSCLSQFFNQAMNTVIRCVSDPKKWFAMHMPRTILLQQLDSALRQGRTCQSQQNHDNPQTLQRRGKKARAGAQPPPEAGKMCGLISWDNQDRVTDSHMKDAHSRREERKRCGGKGDKQETSHLSNVGDLWHHLSFKKTSRKFPWEPAHAERSLAIGRGEQSTACYSSQPSPALGPWLIRGGP</sequence>
<evidence type="ECO:0000256" key="2">
    <source>
        <dbReference type="ARBA" id="ARBA00006307"/>
    </source>
</evidence>
<dbReference type="OrthoDB" id="9892514at2759"/>
<protein>
    <submittedName>
        <fullName evidence="8">Parathyroid hormone-related protein</fullName>
    </submittedName>
</protein>
<dbReference type="SMART" id="SM00087">
    <property type="entry name" value="PTH"/>
    <property type="match status" value="1"/>
</dbReference>
<organism evidence="8">
    <name type="scientific">Lamprotornis superbus</name>
    <dbReference type="NCBI Taxonomy" id="245042"/>
    <lineage>
        <taxon>Eukaryota</taxon>
        <taxon>Metazoa</taxon>
        <taxon>Chordata</taxon>
        <taxon>Craniata</taxon>
        <taxon>Vertebrata</taxon>
        <taxon>Euteleostomi</taxon>
        <taxon>Archelosauria</taxon>
        <taxon>Archosauria</taxon>
        <taxon>Dinosauria</taxon>
        <taxon>Saurischia</taxon>
        <taxon>Theropoda</taxon>
        <taxon>Coelurosauria</taxon>
        <taxon>Aves</taxon>
        <taxon>Neognathae</taxon>
        <taxon>Neoaves</taxon>
        <taxon>Telluraves</taxon>
        <taxon>Australaves</taxon>
        <taxon>Passeriformes</taxon>
        <taxon>Sturnidae</taxon>
        <taxon>Lamprotornis</taxon>
    </lineage>
</organism>
<dbReference type="GO" id="GO:0005576">
    <property type="term" value="C:extracellular region"/>
    <property type="evidence" value="ECO:0007669"/>
    <property type="project" value="UniProtKB-SubCell"/>
</dbReference>
<keyword evidence="7" id="KW-0732">Signal</keyword>
<evidence type="ECO:0000256" key="1">
    <source>
        <dbReference type="ARBA" id="ARBA00004613"/>
    </source>
</evidence>
<gene>
    <name evidence="9" type="ORF">IHE44_0011984</name>
    <name evidence="8" type="ORF">IHE44_009243</name>
</gene>
<dbReference type="GO" id="GO:0030282">
    <property type="term" value="P:bone mineralization"/>
    <property type="evidence" value="ECO:0007669"/>
    <property type="project" value="InterPro"/>
</dbReference>